<dbReference type="EMBL" id="BAAACZ010000029">
    <property type="protein sequence ID" value="GAA0471006.1"/>
    <property type="molecule type" value="Genomic_DNA"/>
</dbReference>
<sequence length="352" mass="41425">MLKYYDALFDASKYLNLSPKPFNIKHVTNEEIKMLQVKGYRKRLTPQTTSPPPSSYIAELYDLVDRTIYVNDQNTNELNLVILAHAIGHSDFLWHNNYLNEQLDQFSKSLYKYRQALKKTIELVGRNQVNGFLTEIMKLFNIIYVSRSDIDWLMGYLALSHWQYQLIELATAEVKLFESIQKTKLMNEGWATFHQIPLLKQANLFNLGVAVSEVEMYLTYPYGLNLYQLGQSLWMNVNKASLRRVMKPYQDYQFIKDYYSKEVHTQEQISYISKYNQINDGYLTVKENLIEAARYGGKIVIKVDHPITESSGYLTLRYENSNVNKHDLNRLKHQFKQLFNIVVYIKPKNSFN</sequence>
<dbReference type="PANTHER" id="PTHR30029">
    <property type="entry name" value="STAGE V SPORULATION PROTEIN R"/>
    <property type="match status" value="1"/>
</dbReference>
<evidence type="ECO:0000259" key="1">
    <source>
        <dbReference type="Pfam" id="PF04293"/>
    </source>
</evidence>
<organism evidence="2 3">
    <name type="scientific">Alkalibacillus silvisoli</name>
    <dbReference type="NCBI Taxonomy" id="392823"/>
    <lineage>
        <taxon>Bacteria</taxon>
        <taxon>Bacillati</taxon>
        <taxon>Bacillota</taxon>
        <taxon>Bacilli</taxon>
        <taxon>Bacillales</taxon>
        <taxon>Bacillaceae</taxon>
        <taxon>Alkalibacillus</taxon>
    </lineage>
</organism>
<evidence type="ECO:0000313" key="3">
    <source>
        <dbReference type="Proteomes" id="UP001500740"/>
    </source>
</evidence>
<dbReference type="Pfam" id="PF04293">
    <property type="entry name" value="SpoVR"/>
    <property type="match status" value="1"/>
</dbReference>
<dbReference type="RefSeq" id="WP_343784749.1">
    <property type="nucleotide sequence ID" value="NZ_BAAACZ010000029.1"/>
</dbReference>
<feature type="domain" description="SpoVR protein-like N-terminal" evidence="1">
    <location>
        <begin position="158"/>
        <end position="239"/>
    </location>
</feature>
<dbReference type="PANTHER" id="PTHR30029:SF2">
    <property type="entry name" value="STAGE V SPORULATION PROTEIN R"/>
    <property type="match status" value="1"/>
</dbReference>
<proteinExistence type="predicted"/>
<dbReference type="Proteomes" id="UP001500740">
    <property type="component" value="Unassembled WGS sequence"/>
</dbReference>
<comment type="caution">
    <text evidence="2">The sequence shown here is derived from an EMBL/GenBank/DDBJ whole genome shotgun (WGS) entry which is preliminary data.</text>
</comment>
<evidence type="ECO:0000313" key="2">
    <source>
        <dbReference type="EMBL" id="GAA0471006.1"/>
    </source>
</evidence>
<keyword evidence="3" id="KW-1185">Reference proteome</keyword>
<reference evidence="3" key="1">
    <citation type="journal article" date="2019" name="Int. J. Syst. Evol. Microbiol.">
        <title>The Global Catalogue of Microorganisms (GCM) 10K type strain sequencing project: providing services to taxonomists for standard genome sequencing and annotation.</title>
        <authorList>
            <consortium name="The Broad Institute Genomics Platform"/>
            <consortium name="The Broad Institute Genome Sequencing Center for Infectious Disease"/>
            <person name="Wu L."/>
            <person name="Ma J."/>
        </authorList>
    </citation>
    <scope>NUCLEOTIDE SEQUENCE [LARGE SCALE GENOMIC DNA]</scope>
    <source>
        <strain evidence="3">JCM 14193</strain>
    </source>
</reference>
<dbReference type="InterPro" id="IPR056174">
    <property type="entry name" value="SpoVR_N"/>
</dbReference>
<gene>
    <name evidence="2" type="ORF">GCM10008935_28670</name>
</gene>
<name>A0ABP3K3Y9_9BACI</name>
<accession>A0ABP3K3Y9</accession>
<protein>
    <submittedName>
        <fullName evidence="2">SpoVR family protein</fullName>
    </submittedName>
</protein>
<dbReference type="InterPro" id="IPR007390">
    <property type="entry name" value="Spore_V_R"/>
</dbReference>